<dbReference type="CDD" id="cd14498">
    <property type="entry name" value="DSP"/>
    <property type="match status" value="1"/>
</dbReference>
<dbReference type="GO" id="GO:0005654">
    <property type="term" value="C:nucleoplasm"/>
    <property type="evidence" value="ECO:0007669"/>
    <property type="project" value="TreeGrafter"/>
</dbReference>
<name>A0A6A5WUG7_9PLEO</name>
<accession>A0A6A5WUG7</accession>
<dbReference type="GO" id="GO:1990444">
    <property type="term" value="F:F-box domain binding"/>
    <property type="evidence" value="ECO:0007669"/>
    <property type="project" value="TreeGrafter"/>
</dbReference>
<proteinExistence type="predicted"/>
<dbReference type="OrthoDB" id="10252009at2759"/>
<gene>
    <name evidence="2" type="ORF">P154DRAFT_519201</name>
</gene>
<evidence type="ECO:0000313" key="3">
    <source>
        <dbReference type="Proteomes" id="UP000799779"/>
    </source>
</evidence>
<evidence type="ECO:0000259" key="1">
    <source>
        <dbReference type="Pfam" id="PF00782"/>
    </source>
</evidence>
<dbReference type="Gene3D" id="3.90.190.10">
    <property type="entry name" value="Protein tyrosine phosphatase superfamily"/>
    <property type="match status" value="1"/>
</dbReference>
<dbReference type="PANTHER" id="PTHR46588:SF1">
    <property type="entry name" value="SERINE_THREONINE_TYROSINE-INTERACTING PROTEIN"/>
    <property type="match status" value="1"/>
</dbReference>
<dbReference type="GO" id="GO:0005737">
    <property type="term" value="C:cytoplasm"/>
    <property type="evidence" value="ECO:0007669"/>
    <property type="project" value="TreeGrafter"/>
</dbReference>
<dbReference type="EMBL" id="ML977566">
    <property type="protein sequence ID" value="KAF2004738.1"/>
    <property type="molecule type" value="Genomic_DNA"/>
</dbReference>
<dbReference type="Proteomes" id="UP000799779">
    <property type="component" value="Unassembled WGS sequence"/>
</dbReference>
<dbReference type="GO" id="GO:0070372">
    <property type="term" value="P:regulation of ERK1 and ERK2 cascade"/>
    <property type="evidence" value="ECO:0007669"/>
    <property type="project" value="TreeGrafter"/>
</dbReference>
<keyword evidence="3" id="KW-1185">Reference proteome</keyword>
<dbReference type="GO" id="GO:0062026">
    <property type="term" value="P:negative regulation of SCF-dependent proteasomal ubiquitin-dependent catabolic process"/>
    <property type="evidence" value="ECO:0007669"/>
    <property type="project" value="TreeGrafter"/>
</dbReference>
<dbReference type="AlphaFoldDB" id="A0A6A5WUG7"/>
<protein>
    <submittedName>
        <fullName evidence="2">Phosphatases II</fullName>
    </submittedName>
</protein>
<dbReference type="InterPro" id="IPR029021">
    <property type="entry name" value="Prot-tyrosine_phosphatase-like"/>
</dbReference>
<dbReference type="Pfam" id="PF00782">
    <property type="entry name" value="DSPc"/>
    <property type="match status" value="1"/>
</dbReference>
<feature type="domain" description="Dual specificity phosphatase catalytic" evidence="1">
    <location>
        <begin position="97"/>
        <end position="237"/>
    </location>
</feature>
<dbReference type="SUPFAM" id="SSF52799">
    <property type="entry name" value="(Phosphotyrosine protein) phosphatases II"/>
    <property type="match status" value="1"/>
</dbReference>
<sequence length="318" mass="36117">MLSNKPEDVSMSGIPSSHKRQHEYAFRLPTPPRIVVPPPSLTYEMPSLHLGLASTSNEDVDIGFLKELHLEDTVQKNTLLEWAYERRRQAQMILPWLYLGPMTAAKDKDFLKREGITMILAIRARENSMMGAIKNAQEVCHEVATIEAANYYQLVSQFFRTTNMINQHMARYRQVTAANGDAQLGKVLVFCESGNEKSAAVVAAYLMNVLDNFNHICAMQVCQAQRFCVNFDDSIKNILRSHWDIIQAKRAVATSHAEARATTLLFQNQNQNQNQNLSVAKPKRTIEDFDDDVDMDGFAESSDKLRFTGRDVTPFQDR</sequence>
<dbReference type="InterPro" id="IPR052449">
    <property type="entry name" value="STYX-Interacting_Phosphatase"/>
</dbReference>
<organism evidence="2 3">
    <name type="scientific">Amniculicola lignicola CBS 123094</name>
    <dbReference type="NCBI Taxonomy" id="1392246"/>
    <lineage>
        <taxon>Eukaryota</taxon>
        <taxon>Fungi</taxon>
        <taxon>Dikarya</taxon>
        <taxon>Ascomycota</taxon>
        <taxon>Pezizomycotina</taxon>
        <taxon>Dothideomycetes</taxon>
        <taxon>Pleosporomycetidae</taxon>
        <taxon>Pleosporales</taxon>
        <taxon>Amniculicolaceae</taxon>
        <taxon>Amniculicola</taxon>
    </lineage>
</organism>
<evidence type="ECO:0000313" key="2">
    <source>
        <dbReference type="EMBL" id="KAF2004738.1"/>
    </source>
</evidence>
<dbReference type="PANTHER" id="PTHR46588">
    <property type="entry name" value="SERINE/THREONINE/TYROSINE-INTERACTING PROTEIN"/>
    <property type="match status" value="1"/>
</dbReference>
<reference evidence="2" key="1">
    <citation type="journal article" date="2020" name="Stud. Mycol.">
        <title>101 Dothideomycetes genomes: a test case for predicting lifestyles and emergence of pathogens.</title>
        <authorList>
            <person name="Haridas S."/>
            <person name="Albert R."/>
            <person name="Binder M."/>
            <person name="Bloem J."/>
            <person name="Labutti K."/>
            <person name="Salamov A."/>
            <person name="Andreopoulos B."/>
            <person name="Baker S."/>
            <person name="Barry K."/>
            <person name="Bills G."/>
            <person name="Bluhm B."/>
            <person name="Cannon C."/>
            <person name="Castanera R."/>
            <person name="Culley D."/>
            <person name="Daum C."/>
            <person name="Ezra D."/>
            <person name="Gonzalez J."/>
            <person name="Henrissat B."/>
            <person name="Kuo A."/>
            <person name="Liang C."/>
            <person name="Lipzen A."/>
            <person name="Lutzoni F."/>
            <person name="Magnuson J."/>
            <person name="Mondo S."/>
            <person name="Nolan M."/>
            <person name="Ohm R."/>
            <person name="Pangilinan J."/>
            <person name="Park H.-J."/>
            <person name="Ramirez L."/>
            <person name="Alfaro M."/>
            <person name="Sun H."/>
            <person name="Tritt A."/>
            <person name="Yoshinaga Y."/>
            <person name="Zwiers L.-H."/>
            <person name="Turgeon B."/>
            <person name="Goodwin S."/>
            <person name="Spatafora J."/>
            <person name="Crous P."/>
            <person name="Grigoriev I."/>
        </authorList>
    </citation>
    <scope>NUCLEOTIDE SEQUENCE</scope>
    <source>
        <strain evidence="2">CBS 123094</strain>
    </source>
</reference>
<dbReference type="InterPro" id="IPR000340">
    <property type="entry name" value="Dual-sp_phosphatase_cat-dom"/>
</dbReference>